<dbReference type="GO" id="GO:0006354">
    <property type="term" value="P:DNA-templated transcription elongation"/>
    <property type="evidence" value="ECO:0007669"/>
    <property type="project" value="TreeGrafter"/>
</dbReference>
<dbReference type="InterPro" id="IPR023459">
    <property type="entry name" value="Tscrpt_elong_fac_GreA/B_fam"/>
</dbReference>
<dbReference type="Pfam" id="PF14760">
    <property type="entry name" value="Rnk_N"/>
    <property type="match status" value="1"/>
</dbReference>
<dbReference type="InterPro" id="IPR001437">
    <property type="entry name" value="Tscrpt_elong_fac_GreA/B_C"/>
</dbReference>
<dbReference type="AlphaFoldDB" id="A0A7W8DVK6"/>
<evidence type="ECO:0000313" key="4">
    <source>
        <dbReference type="Proteomes" id="UP000535406"/>
    </source>
</evidence>
<dbReference type="RefSeq" id="WP_184144434.1">
    <property type="nucleotide sequence ID" value="NZ_JACHIK010000007.1"/>
</dbReference>
<dbReference type="Pfam" id="PF01272">
    <property type="entry name" value="GreA_GreB"/>
    <property type="match status" value="1"/>
</dbReference>
<evidence type="ECO:0000313" key="3">
    <source>
        <dbReference type="EMBL" id="MBB5043056.1"/>
    </source>
</evidence>
<dbReference type="Gene3D" id="1.10.286.20">
    <property type="match status" value="1"/>
</dbReference>
<dbReference type="InterPro" id="IPR036953">
    <property type="entry name" value="GreA/GreB_C_sf"/>
</dbReference>
<dbReference type="InterPro" id="IPR029462">
    <property type="entry name" value="Rnk_N"/>
</dbReference>
<organism evidence="3 4">
    <name type="scientific">Shinella fusca</name>
    <dbReference type="NCBI Taxonomy" id="544480"/>
    <lineage>
        <taxon>Bacteria</taxon>
        <taxon>Pseudomonadati</taxon>
        <taxon>Pseudomonadota</taxon>
        <taxon>Alphaproteobacteria</taxon>
        <taxon>Hyphomicrobiales</taxon>
        <taxon>Rhizobiaceae</taxon>
        <taxon>Shinella</taxon>
    </lineage>
</organism>
<dbReference type="GO" id="GO:0070063">
    <property type="term" value="F:RNA polymerase binding"/>
    <property type="evidence" value="ECO:0007669"/>
    <property type="project" value="InterPro"/>
</dbReference>
<dbReference type="GO" id="GO:0003677">
    <property type="term" value="F:DNA binding"/>
    <property type="evidence" value="ECO:0007669"/>
    <property type="project" value="InterPro"/>
</dbReference>
<keyword evidence="3" id="KW-0418">Kinase</keyword>
<dbReference type="GO" id="GO:0032784">
    <property type="term" value="P:regulation of DNA-templated transcription elongation"/>
    <property type="evidence" value="ECO:0007669"/>
    <property type="project" value="InterPro"/>
</dbReference>
<keyword evidence="4" id="KW-1185">Reference proteome</keyword>
<accession>A0A7W8DVK6</accession>
<reference evidence="3 4" key="1">
    <citation type="submission" date="2020-08" db="EMBL/GenBank/DDBJ databases">
        <title>Genomic Encyclopedia of Type Strains, Phase IV (KMG-IV): sequencing the most valuable type-strain genomes for metagenomic binning, comparative biology and taxonomic classification.</title>
        <authorList>
            <person name="Goeker M."/>
        </authorList>
    </citation>
    <scope>NUCLEOTIDE SEQUENCE [LARGE SCALE GENOMIC DNA]</scope>
    <source>
        <strain evidence="3 4">DSM 21319</strain>
    </source>
</reference>
<feature type="domain" description="Regulator of nucleoside diphosphate kinase N-terminal" evidence="2">
    <location>
        <begin position="12"/>
        <end position="52"/>
    </location>
</feature>
<comment type="caution">
    <text evidence="3">The sequence shown here is derived from an EMBL/GenBank/DDBJ whole genome shotgun (WGS) entry which is preliminary data.</text>
</comment>
<dbReference type="PANTHER" id="PTHR30437:SF5">
    <property type="entry name" value="REGULATOR OF NUCLEOSIDE DIPHOSPHATE KINASE"/>
    <property type="match status" value="1"/>
</dbReference>
<dbReference type="PANTHER" id="PTHR30437">
    <property type="entry name" value="TRANSCRIPTION ELONGATION FACTOR GREA"/>
    <property type="match status" value="1"/>
</dbReference>
<feature type="domain" description="Transcription elongation factor GreA/GreB C-terminal" evidence="1">
    <location>
        <begin position="60"/>
        <end position="132"/>
    </location>
</feature>
<dbReference type="SUPFAM" id="SSF54534">
    <property type="entry name" value="FKBP-like"/>
    <property type="match status" value="1"/>
</dbReference>
<dbReference type="Proteomes" id="UP000535406">
    <property type="component" value="Unassembled WGS sequence"/>
</dbReference>
<gene>
    <name evidence="3" type="ORF">HNQ66_002457</name>
</gene>
<dbReference type="Gene3D" id="3.10.50.30">
    <property type="entry name" value="Transcription elongation factor, GreA/GreB, C-terminal domain"/>
    <property type="match status" value="1"/>
</dbReference>
<dbReference type="EMBL" id="JACHIK010000007">
    <property type="protein sequence ID" value="MBB5043056.1"/>
    <property type="molecule type" value="Genomic_DNA"/>
</dbReference>
<protein>
    <submittedName>
        <fullName evidence="3">Regulator of nucleoside diphosphate kinase</fullName>
    </submittedName>
</protein>
<evidence type="ECO:0000259" key="2">
    <source>
        <dbReference type="Pfam" id="PF14760"/>
    </source>
</evidence>
<sequence length="142" mass="15082">MTATKTRAGRLPAITIARSEHARLSNLADMLAERDPQAAELLAAELDRAKIVDDARMAPGIVRMGSVAEFRIDDEAPQSAELVFPKDADISRQRISVLTPVGAALLGMSAGQSIEWAARDGKGRRLSVIAVHEAAPDAARAS</sequence>
<evidence type="ECO:0000259" key="1">
    <source>
        <dbReference type="Pfam" id="PF01272"/>
    </source>
</evidence>
<name>A0A7W8DVK6_9HYPH</name>
<dbReference type="GO" id="GO:0016301">
    <property type="term" value="F:kinase activity"/>
    <property type="evidence" value="ECO:0007669"/>
    <property type="project" value="UniProtKB-KW"/>
</dbReference>
<keyword evidence="3" id="KW-0808">Transferase</keyword>
<dbReference type="NCBIfam" id="NF004396">
    <property type="entry name" value="PRK05753.1"/>
    <property type="match status" value="1"/>
</dbReference>
<proteinExistence type="predicted"/>